<name>A0A0F9BBT5_9ZZZZ</name>
<protein>
    <submittedName>
        <fullName evidence="1">Uncharacterized protein</fullName>
    </submittedName>
</protein>
<reference evidence="1" key="1">
    <citation type="journal article" date="2015" name="Nature">
        <title>Complex archaea that bridge the gap between prokaryotes and eukaryotes.</title>
        <authorList>
            <person name="Spang A."/>
            <person name="Saw J.H."/>
            <person name="Jorgensen S.L."/>
            <person name="Zaremba-Niedzwiedzka K."/>
            <person name="Martijn J."/>
            <person name="Lind A.E."/>
            <person name="van Eijk R."/>
            <person name="Schleper C."/>
            <person name="Guy L."/>
            <person name="Ettema T.J."/>
        </authorList>
    </citation>
    <scope>NUCLEOTIDE SEQUENCE</scope>
</reference>
<gene>
    <name evidence="1" type="ORF">LCGC14_2809030</name>
</gene>
<evidence type="ECO:0000313" key="1">
    <source>
        <dbReference type="EMBL" id="KKK81876.1"/>
    </source>
</evidence>
<proteinExistence type="predicted"/>
<dbReference type="AlphaFoldDB" id="A0A0F9BBT5"/>
<sequence length="226" mass="26327">MNLNIRVWDWHDGKTGKDHCIAFSTLIPTNEWFIWGQLKLDHATNTTDMIVAEIAEKSGMLKYGFNLIDPLANRTQSTANLVVNLQTTVVFDINQEFRRLKKEGDCTGGIWETWDTKSLRGRERIKTRLRNSIKCKEPYNNAVENEKTGMFEYLPTIWINKLTCPDIWKSIAKWCLGKNGDPEQQHSHFCTALEAIEKDIRFKAKMSIEEFETKSPYANYFHMNRS</sequence>
<organism evidence="1">
    <name type="scientific">marine sediment metagenome</name>
    <dbReference type="NCBI Taxonomy" id="412755"/>
    <lineage>
        <taxon>unclassified sequences</taxon>
        <taxon>metagenomes</taxon>
        <taxon>ecological metagenomes</taxon>
    </lineage>
</organism>
<comment type="caution">
    <text evidence="1">The sequence shown here is derived from an EMBL/GenBank/DDBJ whole genome shotgun (WGS) entry which is preliminary data.</text>
</comment>
<dbReference type="EMBL" id="LAZR01052928">
    <property type="protein sequence ID" value="KKK81876.1"/>
    <property type="molecule type" value="Genomic_DNA"/>
</dbReference>
<accession>A0A0F9BBT5</accession>